<sequence>MNKSWRKTTALLSALMLGMTALTACSSAVNEEASNNASQPQAVEAAAEAMKAGKYEEPLKINIVRQMTTDVKFRAGEDINNNPHVQWAKDTFNIDLNYLWTADSSAIDTKIRLILSANEDLPDIIQYRGSQDVIDALIDSGKFADVGDLFDKYAGDAYKSAMAEDETVWYPYVRDGKRYAIPILDYSNNNDTVLWIRDDWMKKLNLKAPQTIEEMEKMMELFTNADPDGNGKKDTVGLAVGLKNGMNTWGLADADFLFGAYGAMPGQWNLDAATGKLAYGSIAPEVKTVLGKLKEWMEKGYIHKEAGLHDEGKAAELFSSGKAGIVVAPYWAGGWPLPAVKEVDKNADYSAYPLPAGPNGKIGRSKSGTGNGVILINKDFKHPEAFFMYANLLYEQQGNPQSGSPFEYGFKEGYDFMLQDGQPVWDEAKFPADKPLMNVEKYTLLFDGARIPSLVMETMNDLASGKEPVTAFEQKQSRGLDKNITAGAVNYSQREYAMPNLYIGSPTKTYKKRWDFLSKSEKETFNKIIYGGSPIDSFDTFVTQWKASAGDTITEEVNEWYAAVQK</sequence>
<proteinExistence type="predicted"/>
<reference evidence="3" key="1">
    <citation type="submission" date="2016-08" db="EMBL/GenBank/DDBJ databases">
        <title>Complete Genome Seqeunce of Paenibacillus sp. BIHB 4019 from tea rhizoplane.</title>
        <authorList>
            <person name="Thakur R."/>
            <person name="Swarnkar M.K."/>
            <person name="Gulati A."/>
        </authorList>
    </citation>
    <scope>NUCLEOTIDE SEQUENCE [LARGE SCALE GENOMIC DNA]</scope>
    <source>
        <strain evidence="3">BIHB4019</strain>
    </source>
</reference>
<evidence type="ECO:0000313" key="3">
    <source>
        <dbReference type="EMBL" id="ANY70785.1"/>
    </source>
</evidence>
<accession>A0A1B2DSW8</accession>
<gene>
    <name evidence="3" type="ORF">BBD42_16930</name>
</gene>
<dbReference type="PROSITE" id="PS51257">
    <property type="entry name" value="PROKAR_LIPOPROTEIN"/>
    <property type="match status" value="1"/>
</dbReference>
<evidence type="ECO:0008006" key="4">
    <source>
        <dbReference type="Google" id="ProtNLM"/>
    </source>
</evidence>
<dbReference type="SUPFAM" id="SSF53850">
    <property type="entry name" value="Periplasmic binding protein-like II"/>
    <property type="match status" value="1"/>
</dbReference>
<protein>
    <recommendedName>
        <fullName evidence="4">ABC transporter substrate-binding protein</fullName>
    </recommendedName>
</protein>
<dbReference type="CDD" id="cd13580">
    <property type="entry name" value="PBP2_AlgQ_like_1"/>
    <property type="match status" value="1"/>
</dbReference>
<dbReference type="InterPro" id="IPR050490">
    <property type="entry name" value="Bact_solute-bd_prot1"/>
</dbReference>
<dbReference type="AlphaFoldDB" id="A0A1B2DSW8"/>
<feature type="chain" id="PRO_5039099030" description="ABC transporter substrate-binding protein" evidence="2">
    <location>
        <begin position="25"/>
        <end position="566"/>
    </location>
</feature>
<evidence type="ECO:0000256" key="1">
    <source>
        <dbReference type="ARBA" id="ARBA00022729"/>
    </source>
</evidence>
<evidence type="ECO:0000256" key="2">
    <source>
        <dbReference type="SAM" id="SignalP"/>
    </source>
</evidence>
<dbReference type="EMBL" id="CP016808">
    <property type="protein sequence ID" value="ANY70785.1"/>
    <property type="molecule type" value="Genomic_DNA"/>
</dbReference>
<dbReference type="PANTHER" id="PTHR43649:SF33">
    <property type="entry name" value="POLYGALACTURONAN_RHAMNOGALACTURONAN-BINDING PROTEIN YTCQ"/>
    <property type="match status" value="1"/>
</dbReference>
<keyword evidence="1 2" id="KW-0732">Signal</keyword>
<dbReference type="PANTHER" id="PTHR43649">
    <property type="entry name" value="ARABINOSE-BINDING PROTEIN-RELATED"/>
    <property type="match status" value="1"/>
</dbReference>
<name>A0A1B2DSW8_9BACL</name>
<feature type="signal peptide" evidence="2">
    <location>
        <begin position="1"/>
        <end position="24"/>
    </location>
</feature>
<dbReference type="Gene3D" id="3.40.190.10">
    <property type="entry name" value="Periplasmic binding protein-like II"/>
    <property type="match status" value="2"/>
</dbReference>
<organism evidence="3">
    <name type="scientific">Paenibacillus sp. BIHB 4019</name>
    <dbReference type="NCBI Taxonomy" id="1870819"/>
    <lineage>
        <taxon>Bacteria</taxon>
        <taxon>Bacillati</taxon>
        <taxon>Bacillota</taxon>
        <taxon>Bacilli</taxon>
        <taxon>Bacillales</taxon>
        <taxon>Paenibacillaceae</taxon>
        <taxon>Paenibacillus</taxon>
    </lineage>
</organism>